<reference evidence="1 2" key="1">
    <citation type="submission" date="2023-05" db="EMBL/GenBank/DDBJ databases">
        <title>B98-5 Cell Line De Novo Hybrid Assembly: An Optical Mapping Approach.</title>
        <authorList>
            <person name="Kananen K."/>
            <person name="Auerbach J.A."/>
            <person name="Kautto E."/>
            <person name="Blachly J.S."/>
        </authorList>
    </citation>
    <scope>NUCLEOTIDE SEQUENCE [LARGE SCALE GENOMIC DNA]</scope>
    <source>
        <strain evidence="1">B95-8</strain>
        <tissue evidence="1">Cell line</tissue>
    </source>
</reference>
<proteinExistence type="predicted"/>
<evidence type="ECO:0000313" key="2">
    <source>
        <dbReference type="Proteomes" id="UP001266305"/>
    </source>
</evidence>
<sequence length="61" mass="7107">MSWELLLWLLALFALLLLVVQLLRFLRADGDLTLLWAEWQGRRPGRTQGCRGVYLSQPVPR</sequence>
<organism evidence="1 2">
    <name type="scientific">Saguinus oedipus</name>
    <name type="common">Cotton-top tamarin</name>
    <name type="synonym">Oedipomidas oedipus</name>
    <dbReference type="NCBI Taxonomy" id="9490"/>
    <lineage>
        <taxon>Eukaryota</taxon>
        <taxon>Metazoa</taxon>
        <taxon>Chordata</taxon>
        <taxon>Craniata</taxon>
        <taxon>Vertebrata</taxon>
        <taxon>Euteleostomi</taxon>
        <taxon>Mammalia</taxon>
        <taxon>Eutheria</taxon>
        <taxon>Euarchontoglires</taxon>
        <taxon>Primates</taxon>
        <taxon>Haplorrhini</taxon>
        <taxon>Platyrrhini</taxon>
        <taxon>Cebidae</taxon>
        <taxon>Callitrichinae</taxon>
        <taxon>Saguinus</taxon>
    </lineage>
</organism>
<accession>A0ABQ9V4N7</accession>
<protein>
    <submittedName>
        <fullName evidence="1">Dehydrogenase/reductase SDR member 7</fullName>
    </submittedName>
</protein>
<evidence type="ECO:0000313" key="1">
    <source>
        <dbReference type="EMBL" id="KAK2104285.1"/>
    </source>
</evidence>
<dbReference type="EMBL" id="JASSZA010000008">
    <property type="protein sequence ID" value="KAK2104285.1"/>
    <property type="molecule type" value="Genomic_DNA"/>
</dbReference>
<dbReference type="Proteomes" id="UP001266305">
    <property type="component" value="Unassembled WGS sequence"/>
</dbReference>
<comment type="caution">
    <text evidence="1">The sequence shown here is derived from an EMBL/GenBank/DDBJ whole genome shotgun (WGS) entry which is preliminary data.</text>
</comment>
<name>A0ABQ9V4N7_SAGOE</name>
<gene>
    <name evidence="1" type="primary">DHRS7_2</name>
    <name evidence="1" type="ORF">P7K49_018141</name>
</gene>
<keyword evidence="2" id="KW-1185">Reference proteome</keyword>